<feature type="compositionally biased region" description="Low complexity" evidence="1">
    <location>
        <begin position="166"/>
        <end position="177"/>
    </location>
</feature>
<sequence length="259" mass="27358">MENYPQDLLYSLIANTSLLQILFVPSLYRISKFSSSTTLTNMLSKTSIAVAIVTMGLAGVRAFDPTEDDLCLLDSAKDVTKSRKVDYTAPIQSDWPAHWKDIIGWNCELMNSTISGQLNSTTYSLPSLPTPTGVQSTALTSTMLVSTTDSTFTTESPPTPTGDEFTTTAPITDSTPTESPPTPTGGESTTLVPTTDSASMTESIPTPTGDESTTLAPTNDSTSTVETLPTPTGDESTTLITVTLTSTTDPISTAGPARH</sequence>
<organism evidence="2 3">
    <name type="scientific">Clohesyomyces aquaticus</name>
    <dbReference type="NCBI Taxonomy" id="1231657"/>
    <lineage>
        <taxon>Eukaryota</taxon>
        <taxon>Fungi</taxon>
        <taxon>Dikarya</taxon>
        <taxon>Ascomycota</taxon>
        <taxon>Pezizomycotina</taxon>
        <taxon>Dothideomycetes</taxon>
        <taxon>Pleosporomycetidae</taxon>
        <taxon>Pleosporales</taxon>
        <taxon>Lindgomycetaceae</taxon>
        <taxon>Clohesyomyces</taxon>
    </lineage>
</organism>
<name>A0A1Y2A3A4_9PLEO</name>
<protein>
    <submittedName>
        <fullName evidence="2">Uncharacterized protein</fullName>
    </submittedName>
</protein>
<feature type="compositionally biased region" description="Low complexity" evidence="1">
    <location>
        <begin position="147"/>
        <end position="156"/>
    </location>
</feature>
<dbReference type="Proteomes" id="UP000193144">
    <property type="component" value="Unassembled WGS sequence"/>
</dbReference>
<gene>
    <name evidence="2" type="ORF">BCR34DRAFT_597386</name>
</gene>
<keyword evidence="3" id="KW-1185">Reference proteome</keyword>
<reference evidence="2 3" key="1">
    <citation type="submission" date="2016-07" db="EMBL/GenBank/DDBJ databases">
        <title>Pervasive Adenine N6-methylation of Active Genes in Fungi.</title>
        <authorList>
            <consortium name="DOE Joint Genome Institute"/>
            <person name="Mondo S.J."/>
            <person name="Dannebaum R.O."/>
            <person name="Kuo R.C."/>
            <person name="Labutti K."/>
            <person name="Haridas S."/>
            <person name="Kuo A."/>
            <person name="Salamov A."/>
            <person name="Ahrendt S.R."/>
            <person name="Lipzen A."/>
            <person name="Sullivan W."/>
            <person name="Andreopoulos W.B."/>
            <person name="Clum A."/>
            <person name="Lindquist E."/>
            <person name="Daum C."/>
            <person name="Ramamoorthy G.K."/>
            <person name="Gryganskyi A."/>
            <person name="Culley D."/>
            <person name="Magnuson J.K."/>
            <person name="James T.Y."/>
            <person name="O'Malley M.A."/>
            <person name="Stajich J.E."/>
            <person name="Spatafora J.W."/>
            <person name="Visel A."/>
            <person name="Grigoriev I.V."/>
        </authorList>
    </citation>
    <scope>NUCLEOTIDE SEQUENCE [LARGE SCALE GENOMIC DNA]</scope>
    <source>
        <strain evidence="2 3">CBS 115471</strain>
    </source>
</reference>
<evidence type="ECO:0000256" key="1">
    <source>
        <dbReference type="SAM" id="MobiDB-lite"/>
    </source>
</evidence>
<accession>A0A1Y2A3A4</accession>
<feature type="compositionally biased region" description="Polar residues" evidence="1">
    <location>
        <begin position="191"/>
        <end position="235"/>
    </location>
</feature>
<proteinExistence type="predicted"/>
<dbReference type="AlphaFoldDB" id="A0A1Y2A3A4"/>
<evidence type="ECO:0000313" key="2">
    <source>
        <dbReference type="EMBL" id="ORY16999.1"/>
    </source>
</evidence>
<comment type="caution">
    <text evidence="2">The sequence shown here is derived from an EMBL/GenBank/DDBJ whole genome shotgun (WGS) entry which is preliminary data.</text>
</comment>
<dbReference type="EMBL" id="MCFA01000015">
    <property type="protein sequence ID" value="ORY16999.1"/>
    <property type="molecule type" value="Genomic_DNA"/>
</dbReference>
<feature type="region of interest" description="Disordered" evidence="1">
    <location>
        <begin position="147"/>
        <end position="237"/>
    </location>
</feature>
<evidence type="ECO:0000313" key="3">
    <source>
        <dbReference type="Proteomes" id="UP000193144"/>
    </source>
</evidence>